<sequence>MIYRDLEKLVFSLSASEKKQFLLYANQLKKQKYYFRLYDLILEHRDTGSSDWQQLFKKIHPSVSLESTANYLYKVLTDVLVQIRIEQHAWYQQLHGMMKAQLCFERSLPDRGLREIQGVYKKAVKSENLPNTYASLRMELDALQSINFQEVGEQELINKQMEARMTLRAMNEVQEHYSLYELLNIRLANNPKIGKSTDDLILSELNLAFSKSRNRFETRKVHLLFQSFYFIHKSEYQSAFLIFKDLSNLFEKNEALWNNPPYDYLSTLDGILNSLRSLFQFEEMQDYIDRIRSFVAANYTEHFNNLAKVTGWVYQLNSWLGLGQLPAALAMLQDFDKTMLQQLGDMDKKMEGYYFQALTYYFAKDYLKSKQLLNELFANCHTGFNLIVYRAARLLYIVTLYELHDEAFVDSEIRAYKRYFQKQGKRYQVERLLFKLIASNPKRRGNEWKRKNLPLFEKQFMEILANKSEVSLIKFFDHRSYILNMLRS</sequence>
<reference evidence="1 2" key="1">
    <citation type="submission" date="2019-12" db="EMBL/GenBank/DDBJ databases">
        <authorList>
            <person name="Dong K."/>
        </authorList>
    </citation>
    <scope>NUCLEOTIDE SEQUENCE [LARGE SCALE GENOMIC DNA]</scope>
    <source>
        <strain evidence="1 2">JCM 31225</strain>
    </source>
</reference>
<organism evidence="1 2">
    <name type="scientific">Sphingobacterium humi</name>
    <dbReference type="NCBI Taxonomy" id="1796905"/>
    <lineage>
        <taxon>Bacteria</taxon>
        <taxon>Pseudomonadati</taxon>
        <taxon>Bacteroidota</taxon>
        <taxon>Sphingobacteriia</taxon>
        <taxon>Sphingobacteriales</taxon>
        <taxon>Sphingobacteriaceae</taxon>
        <taxon>Sphingobacterium</taxon>
    </lineage>
</organism>
<proteinExistence type="predicted"/>
<dbReference type="RefSeq" id="WP_160370640.1">
    <property type="nucleotide sequence ID" value="NZ_WSQA01000017.1"/>
</dbReference>
<evidence type="ECO:0000313" key="1">
    <source>
        <dbReference type="EMBL" id="MVZ63922.1"/>
    </source>
</evidence>
<dbReference type="EMBL" id="WSQA01000017">
    <property type="protein sequence ID" value="MVZ63922.1"/>
    <property type="molecule type" value="Genomic_DNA"/>
</dbReference>
<comment type="caution">
    <text evidence="1">The sequence shown here is derived from an EMBL/GenBank/DDBJ whole genome shotgun (WGS) entry which is preliminary data.</text>
</comment>
<name>A0A6N8L843_9SPHI</name>
<accession>A0A6N8L843</accession>
<gene>
    <name evidence="1" type="ORF">GQF63_18015</name>
</gene>
<protein>
    <submittedName>
        <fullName evidence="1">Uncharacterized protein</fullName>
    </submittedName>
</protein>
<dbReference type="AlphaFoldDB" id="A0A6N8L843"/>
<dbReference type="OrthoDB" id="714416at2"/>
<keyword evidence="2" id="KW-1185">Reference proteome</keyword>
<dbReference type="Proteomes" id="UP000435036">
    <property type="component" value="Unassembled WGS sequence"/>
</dbReference>
<evidence type="ECO:0000313" key="2">
    <source>
        <dbReference type="Proteomes" id="UP000435036"/>
    </source>
</evidence>